<accession>A0A0E9PB54</accession>
<dbReference type="EMBL" id="GBXM01106686">
    <property type="protein sequence ID" value="JAH01891.1"/>
    <property type="molecule type" value="Transcribed_RNA"/>
</dbReference>
<reference evidence="1" key="1">
    <citation type="submission" date="2014-11" db="EMBL/GenBank/DDBJ databases">
        <authorList>
            <person name="Amaro Gonzalez C."/>
        </authorList>
    </citation>
    <scope>NUCLEOTIDE SEQUENCE</scope>
</reference>
<dbReference type="AlphaFoldDB" id="A0A0E9PB54"/>
<sequence length="23" mass="2634">MVSSCQPLAQGWPWLHRHTALKS</sequence>
<name>A0A0E9PB54_ANGAN</name>
<evidence type="ECO:0000313" key="1">
    <source>
        <dbReference type="EMBL" id="JAH01891.1"/>
    </source>
</evidence>
<proteinExistence type="predicted"/>
<protein>
    <submittedName>
        <fullName evidence="1">Uncharacterized protein</fullName>
    </submittedName>
</protein>
<organism evidence="1">
    <name type="scientific">Anguilla anguilla</name>
    <name type="common">European freshwater eel</name>
    <name type="synonym">Muraena anguilla</name>
    <dbReference type="NCBI Taxonomy" id="7936"/>
    <lineage>
        <taxon>Eukaryota</taxon>
        <taxon>Metazoa</taxon>
        <taxon>Chordata</taxon>
        <taxon>Craniata</taxon>
        <taxon>Vertebrata</taxon>
        <taxon>Euteleostomi</taxon>
        <taxon>Actinopterygii</taxon>
        <taxon>Neopterygii</taxon>
        <taxon>Teleostei</taxon>
        <taxon>Anguilliformes</taxon>
        <taxon>Anguillidae</taxon>
        <taxon>Anguilla</taxon>
    </lineage>
</organism>
<reference evidence="1" key="2">
    <citation type="journal article" date="2015" name="Fish Shellfish Immunol.">
        <title>Early steps in the European eel (Anguilla anguilla)-Vibrio vulnificus interaction in the gills: Role of the RtxA13 toxin.</title>
        <authorList>
            <person name="Callol A."/>
            <person name="Pajuelo D."/>
            <person name="Ebbesson L."/>
            <person name="Teles M."/>
            <person name="MacKenzie S."/>
            <person name="Amaro C."/>
        </authorList>
    </citation>
    <scope>NUCLEOTIDE SEQUENCE</scope>
</reference>